<protein>
    <submittedName>
        <fullName evidence="4">Uncharacterized protein</fullName>
    </submittedName>
</protein>
<dbReference type="Proteomes" id="UP001281761">
    <property type="component" value="Unassembled WGS sequence"/>
</dbReference>
<feature type="signal peptide" evidence="3">
    <location>
        <begin position="1"/>
        <end position="19"/>
    </location>
</feature>
<feature type="compositionally biased region" description="Polar residues" evidence="1">
    <location>
        <begin position="361"/>
        <end position="370"/>
    </location>
</feature>
<evidence type="ECO:0000256" key="1">
    <source>
        <dbReference type="SAM" id="MobiDB-lite"/>
    </source>
</evidence>
<feature type="compositionally biased region" description="Low complexity" evidence="1">
    <location>
        <begin position="326"/>
        <end position="336"/>
    </location>
</feature>
<dbReference type="EMBL" id="JARBJD010000071">
    <property type="protein sequence ID" value="KAK2955078.1"/>
    <property type="molecule type" value="Genomic_DNA"/>
</dbReference>
<keyword evidence="2" id="KW-0472">Membrane</keyword>
<proteinExistence type="predicted"/>
<feature type="chain" id="PRO_5045239688" evidence="3">
    <location>
        <begin position="20"/>
        <end position="391"/>
    </location>
</feature>
<comment type="caution">
    <text evidence="4">The sequence shown here is derived from an EMBL/GenBank/DDBJ whole genome shotgun (WGS) entry which is preliminary data.</text>
</comment>
<keyword evidence="2" id="KW-1133">Transmembrane helix</keyword>
<evidence type="ECO:0000256" key="3">
    <source>
        <dbReference type="SAM" id="SignalP"/>
    </source>
</evidence>
<accession>A0ABQ9XUB9</accession>
<gene>
    <name evidence="4" type="ORF">BLNAU_10009</name>
</gene>
<keyword evidence="3" id="KW-0732">Signal</keyword>
<feature type="compositionally biased region" description="Basic and acidic residues" evidence="1">
    <location>
        <begin position="277"/>
        <end position="307"/>
    </location>
</feature>
<feature type="region of interest" description="Disordered" evidence="1">
    <location>
        <begin position="274"/>
        <end position="391"/>
    </location>
</feature>
<feature type="transmembrane region" description="Helical" evidence="2">
    <location>
        <begin position="244"/>
        <end position="270"/>
    </location>
</feature>
<reference evidence="4 5" key="1">
    <citation type="journal article" date="2022" name="bioRxiv">
        <title>Genomics of Preaxostyla Flagellates Illuminates Evolutionary Transitions and the Path Towards Mitochondrial Loss.</title>
        <authorList>
            <person name="Novak L.V.F."/>
            <person name="Treitli S.C."/>
            <person name="Pyrih J."/>
            <person name="Halakuc P."/>
            <person name="Pipaliya S.V."/>
            <person name="Vacek V."/>
            <person name="Brzon O."/>
            <person name="Soukal P."/>
            <person name="Eme L."/>
            <person name="Dacks J.B."/>
            <person name="Karnkowska A."/>
            <person name="Elias M."/>
            <person name="Hampl V."/>
        </authorList>
    </citation>
    <scope>NUCLEOTIDE SEQUENCE [LARGE SCALE GENOMIC DNA]</scope>
    <source>
        <strain evidence="4">NAU3</strain>
        <tissue evidence="4">Gut</tissue>
    </source>
</reference>
<evidence type="ECO:0000313" key="5">
    <source>
        <dbReference type="Proteomes" id="UP001281761"/>
    </source>
</evidence>
<organism evidence="4 5">
    <name type="scientific">Blattamonas nauphoetae</name>
    <dbReference type="NCBI Taxonomy" id="2049346"/>
    <lineage>
        <taxon>Eukaryota</taxon>
        <taxon>Metamonada</taxon>
        <taxon>Preaxostyla</taxon>
        <taxon>Oxymonadida</taxon>
        <taxon>Blattamonas</taxon>
    </lineage>
</organism>
<keyword evidence="5" id="KW-1185">Reference proteome</keyword>
<name>A0ABQ9XUB9_9EUKA</name>
<evidence type="ECO:0000256" key="2">
    <source>
        <dbReference type="SAM" id="Phobius"/>
    </source>
</evidence>
<evidence type="ECO:0000313" key="4">
    <source>
        <dbReference type="EMBL" id="KAK2955078.1"/>
    </source>
</evidence>
<sequence length="391" mass="43179">MFCLLSCLALSMQATLVVTQVSHITNDSRTSVVLLMKVPAAASDSYTLFYRIYGGTREMNTTFQKNSDGLFQTGELNTNRTEPSFQFGVTYELMKVENSIGLSTTFTAGQTYSINNIPTLKTVEIKSEWLYIQHDGISPGDKLVNHQFLLLTGTDLALTKHTLTFSDLDLFNVTRSVEITFTRDSGGSFLLLPADEKTDTTDGLIRNHSYQLVSIKEENSGPLEFARSKSVTVLDLPPITRTNFPWWIIPVIIVVVVALVVVLVVVVCCVKRSKSGGNKEKKPKEDKKTVANAETEMKTDQTDPEERHEEDEEGEKENQNEEVTNPVVQVEAAPVTEETETEAQPHPDKSSSEPLKIVDVTSPQNTQPSDIQAAEPESGSVEVKAGEGTEE</sequence>
<keyword evidence="2" id="KW-0812">Transmembrane</keyword>